<evidence type="ECO:0000313" key="1">
    <source>
        <dbReference type="EMBL" id="KAK4340601.1"/>
    </source>
</evidence>
<evidence type="ECO:0000313" key="2">
    <source>
        <dbReference type="Proteomes" id="UP001291623"/>
    </source>
</evidence>
<organism evidence="1 2">
    <name type="scientific">Anisodus tanguticus</name>
    <dbReference type="NCBI Taxonomy" id="243964"/>
    <lineage>
        <taxon>Eukaryota</taxon>
        <taxon>Viridiplantae</taxon>
        <taxon>Streptophyta</taxon>
        <taxon>Embryophyta</taxon>
        <taxon>Tracheophyta</taxon>
        <taxon>Spermatophyta</taxon>
        <taxon>Magnoliopsida</taxon>
        <taxon>eudicotyledons</taxon>
        <taxon>Gunneridae</taxon>
        <taxon>Pentapetalae</taxon>
        <taxon>asterids</taxon>
        <taxon>lamiids</taxon>
        <taxon>Solanales</taxon>
        <taxon>Solanaceae</taxon>
        <taxon>Solanoideae</taxon>
        <taxon>Hyoscyameae</taxon>
        <taxon>Anisodus</taxon>
    </lineage>
</organism>
<name>A0AAE1UV09_9SOLA</name>
<sequence length="73" mass="8227">MARLTGDLDGLNNDKEIKTLNVNLDDVSVSAERMQNMGYKRKDATISLTDVETKKKKTMVEQEASPKWLPSTQ</sequence>
<proteinExistence type="predicted"/>
<dbReference type="EMBL" id="JAVYJV010000022">
    <property type="protein sequence ID" value="KAK4340601.1"/>
    <property type="molecule type" value="Genomic_DNA"/>
</dbReference>
<protein>
    <submittedName>
        <fullName evidence="1">Uncharacterized protein</fullName>
    </submittedName>
</protein>
<comment type="caution">
    <text evidence="1">The sequence shown here is derived from an EMBL/GenBank/DDBJ whole genome shotgun (WGS) entry which is preliminary data.</text>
</comment>
<accession>A0AAE1UV09</accession>
<reference evidence="1" key="1">
    <citation type="submission" date="2023-12" db="EMBL/GenBank/DDBJ databases">
        <title>Genome assembly of Anisodus tanguticus.</title>
        <authorList>
            <person name="Wang Y.-J."/>
        </authorList>
    </citation>
    <scope>NUCLEOTIDE SEQUENCE</scope>
    <source>
        <strain evidence="1">KB-2021</strain>
        <tissue evidence="1">Leaf</tissue>
    </source>
</reference>
<gene>
    <name evidence="1" type="ORF">RND71_039102</name>
</gene>
<keyword evidence="2" id="KW-1185">Reference proteome</keyword>
<dbReference type="AlphaFoldDB" id="A0AAE1UV09"/>
<dbReference type="Proteomes" id="UP001291623">
    <property type="component" value="Unassembled WGS sequence"/>
</dbReference>